<keyword evidence="6 8" id="KW-0804">Transcription</keyword>
<dbReference type="Gene3D" id="1.10.10.1340">
    <property type="entry name" value="Mediator of RNA polymerase II, submodule Med31 (Soh1)"/>
    <property type="match status" value="1"/>
</dbReference>
<gene>
    <name evidence="9" type="primary">MED31</name>
    <name evidence="9" type="ORF">HERIO_261</name>
</gene>
<sequence>MSDQSSQFEKDLEFIQLLCNPDYIRWLFNKNYFANKAFVEYLNYLKYFKDKKYKLFLLYPQSIKILDILCEENIEEKLIKEEFYNELKETQILLWRNRMTN</sequence>
<dbReference type="VEuPathDB" id="MicrosporidiaDB:HERIO_261"/>
<dbReference type="OrthoDB" id="10257739at2759"/>
<dbReference type="EMBL" id="LVKB01000006">
    <property type="protein sequence ID" value="ORD97931.1"/>
    <property type="molecule type" value="Genomic_DNA"/>
</dbReference>
<reference evidence="9 10" key="1">
    <citation type="journal article" date="2017" name="Environ. Microbiol.">
        <title>Decay of the glycolytic pathway and adaptation to intranuclear parasitism within Enterocytozoonidae microsporidia.</title>
        <authorList>
            <person name="Wiredu Boakye D."/>
            <person name="Jaroenlak P."/>
            <person name="Prachumwat A."/>
            <person name="Williams T.A."/>
            <person name="Bateman K.S."/>
            <person name="Itsathitphaisarn O."/>
            <person name="Sritunyalucksana K."/>
            <person name="Paszkiewicz K.H."/>
            <person name="Moore K.A."/>
            <person name="Stentiford G.D."/>
            <person name="Williams B.A."/>
        </authorList>
    </citation>
    <scope>NUCLEOTIDE SEQUENCE [LARGE SCALE GENOMIC DNA]</scope>
    <source>
        <strain evidence="9 10">GB1</strain>
    </source>
</reference>
<proteinExistence type="inferred from homology"/>
<evidence type="ECO:0000313" key="9">
    <source>
        <dbReference type="EMBL" id="ORD97931.1"/>
    </source>
</evidence>
<comment type="subunit">
    <text evidence="8">Component of the Mediator complex.</text>
</comment>
<evidence type="ECO:0000256" key="3">
    <source>
        <dbReference type="ARBA" id="ARBA00019660"/>
    </source>
</evidence>
<evidence type="ECO:0000256" key="8">
    <source>
        <dbReference type="RuleBase" id="RU364129"/>
    </source>
</evidence>
<organism evidence="9 10">
    <name type="scientific">Hepatospora eriocheir</name>
    <dbReference type="NCBI Taxonomy" id="1081669"/>
    <lineage>
        <taxon>Eukaryota</taxon>
        <taxon>Fungi</taxon>
        <taxon>Fungi incertae sedis</taxon>
        <taxon>Microsporidia</taxon>
        <taxon>Hepatosporidae</taxon>
        <taxon>Hepatospora</taxon>
    </lineage>
</organism>
<evidence type="ECO:0000256" key="1">
    <source>
        <dbReference type="ARBA" id="ARBA00004123"/>
    </source>
</evidence>
<dbReference type="GO" id="GO:0003712">
    <property type="term" value="F:transcription coregulator activity"/>
    <property type="evidence" value="ECO:0007669"/>
    <property type="project" value="InterPro"/>
</dbReference>
<comment type="function">
    <text evidence="8">Component of the Mediator complex, a coactivator involved in the regulated transcription of nearly all RNA polymerase II-dependent genes. Mediator functions as a bridge to convey information from gene-specific regulatory proteins to the basal RNA polymerase II transcription machinery. Mediator is recruited to promoters by direct interactions with regulatory proteins and serves as a scaffold for the assembly of a functional preinitiation complex with RNA polymerase II and the general transcription factors.</text>
</comment>
<dbReference type="InterPro" id="IPR038089">
    <property type="entry name" value="Med31_sf"/>
</dbReference>
<comment type="subcellular location">
    <subcellularLocation>
        <location evidence="1 8">Nucleus</location>
    </subcellularLocation>
</comment>
<keyword evidence="10" id="KW-1185">Reference proteome</keyword>
<evidence type="ECO:0000256" key="5">
    <source>
        <dbReference type="ARBA" id="ARBA00023159"/>
    </source>
</evidence>
<dbReference type="InterPro" id="IPR008831">
    <property type="entry name" value="Mediator_Med31"/>
</dbReference>
<accession>A0A1X0QDQ0</accession>
<protein>
    <recommendedName>
        <fullName evidence="3 8">Mediator of RNA polymerase II transcription subunit 31</fullName>
    </recommendedName>
</protein>
<evidence type="ECO:0000256" key="2">
    <source>
        <dbReference type="ARBA" id="ARBA00006378"/>
    </source>
</evidence>
<evidence type="ECO:0000256" key="4">
    <source>
        <dbReference type="ARBA" id="ARBA00023015"/>
    </source>
</evidence>
<keyword evidence="4 8" id="KW-0805">Transcription regulation</keyword>
<evidence type="ECO:0000313" key="10">
    <source>
        <dbReference type="Proteomes" id="UP000192356"/>
    </source>
</evidence>
<dbReference type="GO" id="GO:0006355">
    <property type="term" value="P:regulation of DNA-templated transcription"/>
    <property type="evidence" value="ECO:0007669"/>
    <property type="project" value="InterPro"/>
</dbReference>
<dbReference type="AlphaFoldDB" id="A0A1X0QDQ0"/>
<dbReference type="Proteomes" id="UP000192356">
    <property type="component" value="Unassembled WGS sequence"/>
</dbReference>
<keyword evidence="5 8" id="KW-0010">Activator</keyword>
<dbReference type="Pfam" id="PF05669">
    <property type="entry name" value="Med31"/>
    <property type="match status" value="1"/>
</dbReference>
<keyword evidence="7 8" id="KW-0539">Nucleus</keyword>
<evidence type="ECO:0000256" key="6">
    <source>
        <dbReference type="ARBA" id="ARBA00023163"/>
    </source>
</evidence>
<comment type="caution">
    <text evidence="9">The sequence shown here is derived from an EMBL/GenBank/DDBJ whole genome shotgun (WGS) entry which is preliminary data.</text>
</comment>
<dbReference type="PANTHER" id="PTHR13186">
    <property type="entry name" value="MEDIATOR OF RNA POLYMERASE II TRANSCRIPTION SUBUNIT 31"/>
    <property type="match status" value="1"/>
</dbReference>
<dbReference type="VEuPathDB" id="MicrosporidiaDB:A0H76_627"/>
<dbReference type="GO" id="GO:0016592">
    <property type="term" value="C:mediator complex"/>
    <property type="evidence" value="ECO:0007669"/>
    <property type="project" value="InterPro"/>
</dbReference>
<evidence type="ECO:0000256" key="7">
    <source>
        <dbReference type="ARBA" id="ARBA00023242"/>
    </source>
</evidence>
<comment type="similarity">
    <text evidence="2 8">Belongs to the Mediator complex subunit 31 family.</text>
</comment>
<name>A0A1X0QDQ0_9MICR</name>